<name>K6WAL3_9MICO</name>
<keyword evidence="7 9" id="KW-0472">Membrane</keyword>
<feature type="transmembrane region" description="Helical" evidence="9">
    <location>
        <begin position="359"/>
        <end position="378"/>
    </location>
</feature>
<dbReference type="AlphaFoldDB" id="K6WAL3"/>
<dbReference type="Proteomes" id="UP000008366">
    <property type="component" value="Unassembled WGS sequence"/>
</dbReference>
<dbReference type="Gene3D" id="1.20.1250.20">
    <property type="entry name" value="MFS general substrate transporter like domains"/>
    <property type="match status" value="1"/>
</dbReference>
<feature type="transmembrane region" description="Helical" evidence="9">
    <location>
        <begin position="29"/>
        <end position="47"/>
    </location>
</feature>
<feature type="transmembrane region" description="Helical" evidence="9">
    <location>
        <begin position="153"/>
        <end position="172"/>
    </location>
</feature>
<protein>
    <submittedName>
        <fullName evidence="11">Putative major facilitator superfamily transporter</fullName>
    </submittedName>
</protein>
<evidence type="ECO:0000313" key="11">
    <source>
        <dbReference type="EMBL" id="GAB96250.1"/>
    </source>
</evidence>
<feature type="transmembrane region" description="Helical" evidence="9">
    <location>
        <begin position="98"/>
        <end position="116"/>
    </location>
</feature>
<comment type="similarity">
    <text evidence="2">Belongs to the major facilitator superfamily.</text>
</comment>
<evidence type="ECO:0000256" key="6">
    <source>
        <dbReference type="ARBA" id="ARBA00022989"/>
    </source>
</evidence>
<keyword evidence="3" id="KW-0813">Transport</keyword>
<dbReference type="STRING" id="1184609.KILIM_033_00700"/>
<reference evidence="11 12" key="1">
    <citation type="submission" date="2012-08" db="EMBL/GenBank/DDBJ databases">
        <title>Whole genome shotgun sequence of Kineosphaera limosa NBRC 100340.</title>
        <authorList>
            <person name="Yoshida I."/>
            <person name="Isaki S."/>
            <person name="Hosoyama A."/>
            <person name="Tsuchikane K."/>
            <person name="Katsumata H."/>
            <person name="Ando Y."/>
            <person name="Ohji S."/>
            <person name="Hamada M."/>
            <person name="Tamura T."/>
            <person name="Yamazoe A."/>
            <person name="Yamazaki S."/>
            <person name="Fujita N."/>
        </authorList>
    </citation>
    <scope>NUCLEOTIDE SEQUENCE [LARGE SCALE GENOMIC DNA]</scope>
    <source>
        <strain evidence="11 12">NBRC 100340</strain>
    </source>
</reference>
<feature type="transmembrane region" description="Helical" evidence="9">
    <location>
        <begin position="184"/>
        <end position="203"/>
    </location>
</feature>
<dbReference type="InterPro" id="IPR020846">
    <property type="entry name" value="MFS_dom"/>
</dbReference>
<feature type="transmembrane region" description="Helical" evidence="9">
    <location>
        <begin position="263"/>
        <end position="282"/>
    </location>
</feature>
<keyword evidence="12" id="KW-1185">Reference proteome</keyword>
<evidence type="ECO:0000256" key="1">
    <source>
        <dbReference type="ARBA" id="ARBA00004651"/>
    </source>
</evidence>
<keyword evidence="5 9" id="KW-0812">Transmembrane</keyword>
<feature type="transmembrane region" description="Helical" evidence="9">
    <location>
        <begin position="321"/>
        <end position="347"/>
    </location>
</feature>
<comment type="subcellular location">
    <subcellularLocation>
        <location evidence="1">Cell membrane</location>
        <topology evidence="1">Multi-pass membrane protein</topology>
    </subcellularLocation>
</comment>
<gene>
    <name evidence="11" type="ORF">KILIM_033_00700</name>
</gene>
<evidence type="ECO:0000259" key="10">
    <source>
        <dbReference type="PROSITE" id="PS50850"/>
    </source>
</evidence>
<feature type="region of interest" description="Disordered" evidence="8">
    <location>
        <begin position="407"/>
        <end position="428"/>
    </location>
</feature>
<comment type="caution">
    <text evidence="11">The sequence shown here is derived from an EMBL/GenBank/DDBJ whole genome shotgun (WGS) entry which is preliminary data.</text>
</comment>
<dbReference type="Pfam" id="PF07690">
    <property type="entry name" value="MFS_1"/>
    <property type="match status" value="1"/>
</dbReference>
<evidence type="ECO:0000256" key="5">
    <source>
        <dbReference type="ARBA" id="ARBA00022692"/>
    </source>
</evidence>
<dbReference type="PROSITE" id="PS50850">
    <property type="entry name" value="MFS"/>
    <property type="match status" value="1"/>
</dbReference>
<dbReference type="PANTHER" id="PTHR43271">
    <property type="entry name" value="BLL2771 PROTEIN"/>
    <property type="match status" value="1"/>
</dbReference>
<dbReference type="InterPro" id="IPR036259">
    <property type="entry name" value="MFS_trans_sf"/>
</dbReference>
<evidence type="ECO:0000256" key="4">
    <source>
        <dbReference type="ARBA" id="ARBA00022475"/>
    </source>
</evidence>
<feature type="transmembrane region" description="Helical" evidence="9">
    <location>
        <begin position="67"/>
        <end position="86"/>
    </location>
</feature>
<proteinExistence type="inferred from homology"/>
<sequence length="428" mass="43293">MGVRTVVRVTNTPAQSAQPTLDARGYRRMMTALLAAGVATFAGLYAVQGVLPEMASALQVTSADAALSVSAATTGLALAVLPWAWLADRLGRLRAMQVSVAAAVLLGTAAALAPTFEIMLATRFLTGAALAGVPVLAVAYVHEHLRGGQAAAAAAAYISGTTVGGAAGRLIAGPLAPLLGWRGALVVVSVIGVVCALLFIALAPRSPRSTAQAQARRQPQLPRLRAALGVPALVRVYLAIPLITGSFVAVYNFLGFRLGAAPFGLPAALVSLIFLTYAAGTLSSRSASALLPRLGLRGVVAIGLGAMVLGLLAMVPDTLPLLIAGLIAFTGGFFVVHAAAVASTGALAPAHARSQASALYTIGYYVGSGVLGWALGLFYEHGGWSLMTAAIVATLALAGGTILTTRTQSRTQPATPATARHGLLAGAR</sequence>
<dbReference type="EMBL" id="BAHD01000033">
    <property type="protein sequence ID" value="GAB96250.1"/>
    <property type="molecule type" value="Genomic_DNA"/>
</dbReference>
<keyword evidence="6 9" id="KW-1133">Transmembrane helix</keyword>
<dbReference type="CDD" id="cd17324">
    <property type="entry name" value="MFS_NepI_like"/>
    <property type="match status" value="1"/>
</dbReference>
<feature type="transmembrane region" description="Helical" evidence="9">
    <location>
        <begin position="384"/>
        <end position="403"/>
    </location>
</feature>
<evidence type="ECO:0000256" key="7">
    <source>
        <dbReference type="ARBA" id="ARBA00023136"/>
    </source>
</evidence>
<evidence type="ECO:0000256" key="3">
    <source>
        <dbReference type="ARBA" id="ARBA00022448"/>
    </source>
</evidence>
<feature type="domain" description="Major facilitator superfamily (MFS) profile" evidence="10">
    <location>
        <begin position="29"/>
        <end position="408"/>
    </location>
</feature>
<keyword evidence="4" id="KW-1003">Cell membrane</keyword>
<dbReference type="SUPFAM" id="SSF103473">
    <property type="entry name" value="MFS general substrate transporter"/>
    <property type="match status" value="1"/>
</dbReference>
<accession>K6WAL3</accession>
<evidence type="ECO:0000256" key="9">
    <source>
        <dbReference type="SAM" id="Phobius"/>
    </source>
</evidence>
<dbReference type="eggNOG" id="COG2814">
    <property type="taxonomic scope" value="Bacteria"/>
</dbReference>
<feature type="transmembrane region" description="Helical" evidence="9">
    <location>
        <begin position="122"/>
        <end position="141"/>
    </location>
</feature>
<feature type="transmembrane region" description="Helical" evidence="9">
    <location>
        <begin position="224"/>
        <end position="251"/>
    </location>
</feature>
<feature type="transmembrane region" description="Helical" evidence="9">
    <location>
        <begin position="294"/>
        <end position="315"/>
    </location>
</feature>
<dbReference type="GO" id="GO:0022857">
    <property type="term" value="F:transmembrane transporter activity"/>
    <property type="evidence" value="ECO:0007669"/>
    <property type="project" value="InterPro"/>
</dbReference>
<evidence type="ECO:0000256" key="8">
    <source>
        <dbReference type="SAM" id="MobiDB-lite"/>
    </source>
</evidence>
<evidence type="ECO:0000256" key="2">
    <source>
        <dbReference type="ARBA" id="ARBA00008335"/>
    </source>
</evidence>
<evidence type="ECO:0000313" key="12">
    <source>
        <dbReference type="Proteomes" id="UP000008366"/>
    </source>
</evidence>
<dbReference type="GO" id="GO:0005886">
    <property type="term" value="C:plasma membrane"/>
    <property type="evidence" value="ECO:0007669"/>
    <property type="project" value="UniProtKB-SubCell"/>
</dbReference>
<dbReference type="InterPro" id="IPR011701">
    <property type="entry name" value="MFS"/>
</dbReference>
<dbReference type="PANTHER" id="PTHR43271:SF1">
    <property type="entry name" value="INNER MEMBRANE TRANSPORT PROTEIN YNFM"/>
    <property type="match status" value="1"/>
</dbReference>
<organism evidence="11 12">
    <name type="scientific">Kineosphaera limosa NBRC 100340</name>
    <dbReference type="NCBI Taxonomy" id="1184609"/>
    <lineage>
        <taxon>Bacteria</taxon>
        <taxon>Bacillati</taxon>
        <taxon>Actinomycetota</taxon>
        <taxon>Actinomycetes</taxon>
        <taxon>Micrococcales</taxon>
        <taxon>Dermatophilaceae</taxon>
        <taxon>Kineosphaera</taxon>
    </lineage>
</organism>